<proteinExistence type="predicted"/>
<gene>
    <name evidence="3" type="ORF">SLS56_008872</name>
</gene>
<dbReference type="CDD" id="cd04301">
    <property type="entry name" value="NAT_SF"/>
    <property type="match status" value="1"/>
</dbReference>
<dbReference type="PANTHER" id="PTHR43441">
    <property type="entry name" value="RIBOSOMAL-PROTEIN-SERINE ACETYLTRANSFERASE"/>
    <property type="match status" value="1"/>
</dbReference>
<dbReference type="Proteomes" id="UP001521116">
    <property type="component" value="Unassembled WGS sequence"/>
</dbReference>
<evidence type="ECO:0000313" key="4">
    <source>
        <dbReference type="Proteomes" id="UP001521116"/>
    </source>
</evidence>
<reference evidence="3 4" key="1">
    <citation type="submission" date="2024-02" db="EMBL/GenBank/DDBJ databases">
        <title>De novo assembly and annotation of 12 fungi associated with fruit tree decline syndrome in Ontario, Canada.</title>
        <authorList>
            <person name="Sulman M."/>
            <person name="Ellouze W."/>
            <person name="Ilyukhin E."/>
        </authorList>
    </citation>
    <scope>NUCLEOTIDE SEQUENCE [LARGE SCALE GENOMIC DNA]</scope>
    <source>
        <strain evidence="3 4">M1-105</strain>
    </source>
</reference>
<dbReference type="PANTHER" id="PTHR43441:SF11">
    <property type="entry name" value="RIBOSOMAL-PROTEIN-SERINE ACETYLTRANSFERASE"/>
    <property type="match status" value="1"/>
</dbReference>
<dbReference type="PROSITE" id="PS51186">
    <property type="entry name" value="GNAT"/>
    <property type="match status" value="1"/>
</dbReference>
<sequence>MANIFRSARLLYRAVEDYDRDFIHSVESDPAISGNANVDLLKPASKRNVKGFVHFMQETALLGVIVCLQPPPEDGTLSPHPSDTTTPAATPATRAEPRHSPSNWNGPGRSPSTSPASATPIGYISLAHELGPANPHHRSASIGISIAADHQGRGYGTEAINWILDWGFDVAGLHRVAITSFAYNEGAGRLYERLGFVLEGRRRDALWFRGAFHDMLLFSMLRHEWEERTAGKVSIGGM</sequence>
<dbReference type="InterPro" id="IPR000182">
    <property type="entry name" value="GNAT_dom"/>
</dbReference>
<dbReference type="Gene3D" id="3.40.630.30">
    <property type="match status" value="1"/>
</dbReference>
<dbReference type="InterPro" id="IPR016181">
    <property type="entry name" value="Acyl_CoA_acyltransferase"/>
</dbReference>
<feature type="domain" description="N-acetyltransferase" evidence="2">
    <location>
        <begin position="63"/>
        <end position="223"/>
    </location>
</feature>
<dbReference type="SUPFAM" id="SSF55729">
    <property type="entry name" value="Acyl-CoA N-acyltransferases (Nat)"/>
    <property type="match status" value="1"/>
</dbReference>
<comment type="caution">
    <text evidence="3">The sequence shown here is derived from an EMBL/GenBank/DDBJ whole genome shotgun (WGS) entry which is preliminary data.</text>
</comment>
<feature type="region of interest" description="Disordered" evidence="1">
    <location>
        <begin position="72"/>
        <end position="118"/>
    </location>
</feature>
<dbReference type="Pfam" id="PF13302">
    <property type="entry name" value="Acetyltransf_3"/>
    <property type="match status" value="1"/>
</dbReference>
<evidence type="ECO:0000256" key="1">
    <source>
        <dbReference type="SAM" id="MobiDB-lite"/>
    </source>
</evidence>
<accession>A0ABR3SJP7</accession>
<name>A0ABR3SJP7_9PEZI</name>
<feature type="compositionally biased region" description="Low complexity" evidence="1">
    <location>
        <begin position="79"/>
        <end position="94"/>
    </location>
</feature>
<evidence type="ECO:0000313" key="3">
    <source>
        <dbReference type="EMBL" id="KAL1622200.1"/>
    </source>
</evidence>
<keyword evidence="4" id="KW-1185">Reference proteome</keyword>
<dbReference type="InterPro" id="IPR051908">
    <property type="entry name" value="Ribosomal_N-acetyltransferase"/>
</dbReference>
<protein>
    <recommendedName>
        <fullName evidence="2">N-acetyltransferase domain-containing protein</fullName>
    </recommendedName>
</protein>
<evidence type="ECO:0000259" key="2">
    <source>
        <dbReference type="PROSITE" id="PS51186"/>
    </source>
</evidence>
<dbReference type="EMBL" id="JAJVDC020000140">
    <property type="protein sequence ID" value="KAL1622200.1"/>
    <property type="molecule type" value="Genomic_DNA"/>
</dbReference>
<organism evidence="3 4">
    <name type="scientific">Neofusicoccum ribis</name>
    <dbReference type="NCBI Taxonomy" id="45134"/>
    <lineage>
        <taxon>Eukaryota</taxon>
        <taxon>Fungi</taxon>
        <taxon>Dikarya</taxon>
        <taxon>Ascomycota</taxon>
        <taxon>Pezizomycotina</taxon>
        <taxon>Dothideomycetes</taxon>
        <taxon>Dothideomycetes incertae sedis</taxon>
        <taxon>Botryosphaeriales</taxon>
        <taxon>Botryosphaeriaceae</taxon>
        <taxon>Neofusicoccum</taxon>
    </lineage>
</organism>